<evidence type="ECO:0000256" key="2">
    <source>
        <dbReference type="ARBA" id="ARBA00022741"/>
    </source>
</evidence>
<organism evidence="9 10">
    <name type="scientific">Coprinopsis marcescibilis</name>
    <name type="common">Agaric fungus</name>
    <name type="synonym">Psathyrella marcescibilis</name>
    <dbReference type="NCBI Taxonomy" id="230819"/>
    <lineage>
        <taxon>Eukaryota</taxon>
        <taxon>Fungi</taxon>
        <taxon>Dikarya</taxon>
        <taxon>Basidiomycota</taxon>
        <taxon>Agaricomycotina</taxon>
        <taxon>Agaricomycetes</taxon>
        <taxon>Agaricomycetidae</taxon>
        <taxon>Agaricales</taxon>
        <taxon>Agaricineae</taxon>
        <taxon>Psathyrellaceae</taxon>
        <taxon>Coprinopsis</taxon>
    </lineage>
</organism>
<feature type="domain" description="Helicase C-terminal" evidence="8">
    <location>
        <begin position="273"/>
        <end position="438"/>
    </location>
</feature>
<evidence type="ECO:0000259" key="7">
    <source>
        <dbReference type="PROSITE" id="PS51192"/>
    </source>
</evidence>
<dbReference type="GO" id="GO:0005737">
    <property type="term" value="C:cytoplasm"/>
    <property type="evidence" value="ECO:0007669"/>
    <property type="project" value="TreeGrafter"/>
</dbReference>
<keyword evidence="9" id="KW-0378">Hydrolase</keyword>
<comment type="catalytic activity">
    <reaction evidence="4">
        <text>Couples ATP hydrolysis with the unwinding of duplex DNA by translocating in the 3'-5' direction.</text>
        <dbReference type="EC" id="5.6.2.4"/>
    </reaction>
</comment>
<dbReference type="Proteomes" id="UP000307440">
    <property type="component" value="Unassembled WGS sequence"/>
</dbReference>
<evidence type="ECO:0000313" key="10">
    <source>
        <dbReference type="Proteomes" id="UP000307440"/>
    </source>
</evidence>
<dbReference type="Pfam" id="PF00270">
    <property type="entry name" value="DEAD"/>
    <property type="match status" value="1"/>
</dbReference>
<comment type="similarity">
    <text evidence="1">Belongs to the helicase family. RecQ subfamily.</text>
</comment>
<dbReference type="GO" id="GO:0016787">
    <property type="term" value="F:hydrolase activity"/>
    <property type="evidence" value="ECO:0007669"/>
    <property type="project" value="UniProtKB-KW"/>
</dbReference>
<dbReference type="InterPro" id="IPR014001">
    <property type="entry name" value="Helicase_ATP-bd"/>
</dbReference>
<gene>
    <name evidence="9" type="ORF">FA15DRAFT_701502</name>
</gene>
<keyword evidence="10" id="KW-1185">Reference proteome</keyword>
<dbReference type="GO" id="GO:0005694">
    <property type="term" value="C:chromosome"/>
    <property type="evidence" value="ECO:0007669"/>
    <property type="project" value="TreeGrafter"/>
</dbReference>
<dbReference type="PANTHER" id="PTHR13710:SF120">
    <property type="entry name" value="BIFUNCTIONAL 3'-5' EXONUCLEASE_ATP-DEPENDENT HELICASE WRN"/>
    <property type="match status" value="1"/>
</dbReference>
<dbReference type="AlphaFoldDB" id="A0A5C3L4F2"/>
<dbReference type="InterPro" id="IPR001650">
    <property type="entry name" value="Helicase_C-like"/>
</dbReference>
<dbReference type="Pfam" id="PF00271">
    <property type="entry name" value="Helicase_C"/>
    <property type="match status" value="1"/>
</dbReference>
<evidence type="ECO:0000259" key="8">
    <source>
        <dbReference type="PROSITE" id="PS51194"/>
    </source>
</evidence>
<dbReference type="SUPFAM" id="SSF52540">
    <property type="entry name" value="P-loop containing nucleoside triphosphate hydrolases"/>
    <property type="match status" value="1"/>
</dbReference>
<accession>A0A5C3L4F2</accession>
<keyword evidence="3" id="KW-0067">ATP-binding</keyword>
<dbReference type="STRING" id="230819.A0A5C3L4F2"/>
<evidence type="ECO:0000256" key="6">
    <source>
        <dbReference type="SAM" id="MobiDB-lite"/>
    </source>
</evidence>
<evidence type="ECO:0000256" key="5">
    <source>
        <dbReference type="ARBA" id="ARBA00034808"/>
    </source>
</evidence>
<evidence type="ECO:0000256" key="3">
    <source>
        <dbReference type="ARBA" id="ARBA00022840"/>
    </source>
</evidence>
<dbReference type="InterPro" id="IPR011545">
    <property type="entry name" value="DEAD/DEAH_box_helicase_dom"/>
</dbReference>
<dbReference type="GO" id="GO:0003676">
    <property type="term" value="F:nucleic acid binding"/>
    <property type="evidence" value="ECO:0007669"/>
    <property type="project" value="InterPro"/>
</dbReference>
<reference evidence="9 10" key="1">
    <citation type="journal article" date="2019" name="Nat. Ecol. Evol.">
        <title>Megaphylogeny resolves global patterns of mushroom evolution.</title>
        <authorList>
            <person name="Varga T."/>
            <person name="Krizsan K."/>
            <person name="Foldi C."/>
            <person name="Dima B."/>
            <person name="Sanchez-Garcia M."/>
            <person name="Sanchez-Ramirez S."/>
            <person name="Szollosi G.J."/>
            <person name="Szarkandi J.G."/>
            <person name="Papp V."/>
            <person name="Albert L."/>
            <person name="Andreopoulos W."/>
            <person name="Angelini C."/>
            <person name="Antonin V."/>
            <person name="Barry K.W."/>
            <person name="Bougher N.L."/>
            <person name="Buchanan P."/>
            <person name="Buyck B."/>
            <person name="Bense V."/>
            <person name="Catcheside P."/>
            <person name="Chovatia M."/>
            <person name="Cooper J."/>
            <person name="Damon W."/>
            <person name="Desjardin D."/>
            <person name="Finy P."/>
            <person name="Geml J."/>
            <person name="Haridas S."/>
            <person name="Hughes K."/>
            <person name="Justo A."/>
            <person name="Karasinski D."/>
            <person name="Kautmanova I."/>
            <person name="Kiss B."/>
            <person name="Kocsube S."/>
            <person name="Kotiranta H."/>
            <person name="LaButti K.M."/>
            <person name="Lechner B.E."/>
            <person name="Liimatainen K."/>
            <person name="Lipzen A."/>
            <person name="Lukacs Z."/>
            <person name="Mihaltcheva S."/>
            <person name="Morgado L.N."/>
            <person name="Niskanen T."/>
            <person name="Noordeloos M.E."/>
            <person name="Ohm R.A."/>
            <person name="Ortiz-Santana B."/>
            <person name="Ovrebo C."/>
            <person name="Racz N."/>
            <person name="Riley R."/>
            <person name="Savchenko A."/>
            <person name="Shiryaev A."/>
            <person name="Soop K."/>
            <person name="Spirin V."/>
            <person name="Szebenyi C."/>
            <person name="Tomsovsky M."/>
            <person name="Tulloss R.E."/>
            <person name="Uehling J."/>
            <person name="Grigoriev I.V."/>
            <person name="Vagvolgyi C."/>
            <person name="Papp T."/>
            <person name="Martin F.M."/>
            <person name="Miettinen O."/>
            <person name="Hibbett D.S."/>
            <person name="Nagy L.G."/>
        </authorList>
    </citation>
    <scope>NUCLEOTIDE SEQUENCE [LARGE SCALE GENOMIC DNA]</scope>
    <source>
        <strain evidence="9 10">CBS 121175</strain>
    </source>
</reference>
<dbReference type="PROSITE" id="PS51192">
    <property type="entry name" value="HELICASE_ATP_BIND_1"/>
    <property type="match status" value="1"/>
</dbReference>
<dbReference type="OrthoDB" id="2499463at2759"/>
<name>A0A5C3L4F2_COPMA</name>
<dbReference type="EMBL" id="ML210160">
    <property type="protein sequence ID" value="TFK27909.1"/>
    <property type="molecule type" value="Genomic_DNA"/>
</dbReference>
<keyword evidence="2" id="KW-0547">Nucleotide-binding</keyword>
<dbReference type="GO" id="GO:0000724">
    <property type="term" value="P:double-strand break repair via homologous recombination"/>
    <property type="evidence" value="ECO:0007669"/>
    <property type="project" value="TreeGrafter"/>
</dbReference>
<feature type="region of interest" description="Disordered" evidence="6">
    <location>
        <begin position="396"/>
        <end position="421"/>
    </location>
</feature>
<dbReference type="PROSITE" id="PS51194">
    <property type="entry name" value="HELICASE_CTER"/>
    <property type="match status" value="1"/>
</dbReference>
<sequence>MTSCKSHERSKAQSYENLYTACRTAEKSSNFDSAATRARIQQVFEAWFEKPPYDWQMDVTEALLVGLDSVVIAGTGCGKTMPFMMPLLNDSSKKAVIISPLKVLQLDQVARFRAMGITAAAVNGDTWCPRLEKELKAGAYSAILTLPEMCLTHPQFREFLSDAVVSEQVAMVVIDKAHCISQWGGNFRKEYPQLDKLRVFFPSHVPFLITSATMSPSVLQNIQRSLNFDISDAFFLNLGNDCPNIMMSTQTVKSGRDFEALIPLLTCDGTLPIIKQVLHKTIVFINSIADAQKCACYIKSKLSLHLRKFVDVLHAQRTCRVKKQVMRNLKTGDTMVLVATEAAGMGADIPEIQQVIQLGVPSSLSVWIQRAGRAGRSPHTCAWAILLVEKSGFQQQKRRKKGATDDNSSLESDSEDDNLPEVLDGKMEWVKKVEEALQAWIEM</sequence>
<dbReference type="InterPro" id="IPR027417">
    <property type="entry name" value="P-loop_NTPase"/>
</dbReference>
<protein>
    <recommendedName>
        <fullName evidence="5">DNA 3'-5' helicase</fullName>
        <ecNumber evidence="5">5.6.2.4</ecNumber>
    </recommendedName>
</protein>
<evidence type="ECO:0000313" key="9">
    <source>
        <dbReference type="EMBL" id="TFK27909.1"/>
    </source>
</evidence>
<dbReference type="EC" id="5.6.2.4" evidence="5"/>
<dbReference type="SMART" id="SM00490">
    <property type="entry name" value="HELICc"/>
    <property type="match status" value="1"/>
</dbReference>
<feature type="domain" description="Helicase ATP-binding" evidence="7">
    <location>
        <begin position="60"/>
        <end position="232"/>
    </location>
</feature>
<dbReference type="PANTHER" id="PTHR13710">
    <property type="entry name" value="DNA HELICASE RECQ FAMILY MEMBER"/>
    <property type="match status" value="1"/>
</dbReference>
<dbReference type="GO" id="GO:0043138">
    <property type="term" value="F:3'-5' DNA helicase activity"/>
    <property type="evidence" value="ECO:0007669"/>
    <property type="project" value="UniProtKB-EC"/>
</dbReference>
<proteinExistence type="inferred from homology"/>
<evidence type="ECO:0000256" key="4">
    <source>
        <dbReference type="ARBA" id="ARBA00034617"/>
    </source>
</evidence>
<evidence type="ECO:0000256" key="1">
    <source>
        <dbReference type="ARBA" id="ARBA00005446"/>
    </source>
</evidence>
<dbReference type="GO" id="GO:0005634">
    <property type="term" value="C:nucleus"/>
    <property type="evidence" value="ECO:0007669"/>
    <property type="project" value="TreeGrafter"/>
</dbReference>
<dbReference type="Gene3D" id="3.40.50.300">
    <property type="entry name" value="P-loop containing nucleotide triphosphate hydrolases"/>
    <property type="match status" value="2"/>
</dbReference>
<dbReference type="SMART" id="SM00487">
    <property type="entry name" value="DEXDc"/>
    <property type="match status" value="1"/>
</dbReference>
<dbReference type="GO" id="GO:0005524">
    <property type="term" value="F:ATP binding"/>
    <property type="evidence" value="ECO:0007669"/>
    <property type="project" value="UniProtKB-KW"/>
</dbReference>
<dbReference type="GO" id="GO:0009378">
    <property type="term" value="F:four-way junction helicase activity"/>
    <property type="evidence" value="ECO:0007669"/>
    <property type="project" value="TreeGrafter"/>
</dbReference>